<evidence type="ECO:0000256" key="1">
    <source>
        <dbReference type="ARBA" id="ARBA00022679"/>
    </source>
</evidence>
<dbReference type="InterPro" id="IPR029063">
    <property type="entry name" value="SAM-dependent_MTases_sf"/>
</dbReference>
<proteinExistence type="predicted"/>
<dbReference type="SUPFAM" id="SSF53335">
    <property type="entry name" value="S-adenosyl-L-methionine-dependent methyltransferases"/>
    <property type="match status" value="1"/>
</dbReference>
<dbReference type="Gene3D" id="2.20.25.110">
    <property type="entry name" value="S-adenosyl-L-methionine-dependent methyltransferases"/>
    <property type="match status" value="1"/>
</dbReference>
<dbReference type="AlphaFoldDB" id="A0A2X3WBB1"/>
<dbReference type="CDD" id="cd02440">
    <property type="entry name" value="AdoMet_MTases"/>
    <property type="match status" value="1"/>
</dbReference>
<protein>
    <submittedName>
        <fullName evidence="3">SAM-dependent methyltransferase</fullName>
    </submittedName>
</protein>
<keyword evidence="3" id="KW-0489">Methyltransferase</keyword>
<accession>A0A2X3WBB1</accession>
<name>A0A2X3WBB1_9STRE</name>
<reference evidence="3 4" key="1">
    <citation type="submission" date="2018-06" db="EMBL/GenBank/DDBJ databases">
        <authorList>
            <consortium name="Pathogen Informatics"/>
            <person name="Doyle S."/>
        </authorList>
    </citation>
    <scope>NUCLEOTIDE SEQUENCE [LARGE SCALE GENOMIC DNA]</scope>
    <source>
        <strain evidence="3 4">NCTC12278</strain>
    </source>
</reference>
<evidence type="ECO:0000313" key="3">
    <source>
        <dbReference type="EMBL" id="SQF41223.1"/>
    </source>
</evidence>
<dbReference type="InterPro" id="IPR041698">
    <property type="entry name" value="Methyltransf_25"/>
</dbReference>
<dbReference type="PANTHER" id="PTHR43861:SF3">
    <property type="entry name" value="PUTATIVE (AFU_ORTHOLOGUE AFUA_2G14390)-RELATED"/>
    <property type="match status" value="1"/>
</dbReference>
<dbReference type="Pfam" id="PF13649">
    <property type="entry name" value="Methyltransf_25"/>
    <property type="match status" value="1"/>
</dbReference>
<dbReference type="Gene3D" id="3.40.50.150">
    <property type="entry name" value="Vaccinia Virus protein VP39"/>
    <property type="match status" value="1"/>
</dbReference>
<feature type="domain" description="Methyltransferase" evidence="2">
    <location>
        <begin position="59"/>
        <end position="145"/>
    </location>
</feature>
<gene>
    <name evidence="3" type="ORF">NCTC12278_01825</name>
</gene>
<keyword evidence="4" id="KW-1185">Reference proteome</keyword>
<dbReference type="GO" id="GO:0008168">
    <property type="term" value="F:methyltransferase activity"/>
    <property type="evidence" value="ECO:0007669"/>
    <property type="project" value="UniProtKB-KW"/>
</dbReference>
<sequence length="258" mass="29849">MKLEQIKEYEREQPNKINDFFDSSYSKIYSELLDVELESQVNFLENTYLKSRLKNKIKVLDLCCGTGRHIKKLSDKGYSIDGVDMNPQAVNIAQENLAQGKIYLSDVQFFNPNIKYDLIYSMESSIGYLPDNQTVDIFKNISTHLLSDNGVVVLHLTNRDYLMKNLGQRVWFGNAEHGYLLENRTFDLEEGILKINQIRIIDGIDKKYSIDLRLYSLKELSCLLSEAGLLIAKVYGDYNNDKFDINAPYMIVECSKRH</sequence>
<dbReference type="Proteomes" id="UP000249495">
    <property type="component" value="Chromosome 1"/>
</dbReference>
<dbReference type="EMBL" id="LS483343">
    <property type="protein sequence ID" value="SQF41223.1"/>
    <property type="molecule type" value="Genomic_DNA"/>
</dbReference>
<dbReference type="PANTHER" id="PTHR43861">
    <property type="entry name" value="TRANS-ACONITATE 2-METHYLTRANSFERASE-RELATED"/>
    <property type="match status" value="1"/>
</dbReference>
<keyword evidence="1 3" id="KW-0808">Transferase</keyword>
<organism evidence="3 4">
    <name type="scientific">Streptococcus ferus</name>
    <dbReference type="NCBI Taxonomy" id="1345"/>
    <lineage>
        <taxon>Bacteria</taxon>
        <taxon>Bacillati</taxon>
        <taxon>Bacillota</taxon>
        <taxon>Bacilli</taxon>
        <taxon>Lactobacillales</taxon>
        <taxon>Streptococcaceae</taxon>
        <taxon>Streptococcus</taxon>
    </lineage>
</organism>
<dbReference type="RefSeq" id="WP_018030504.1">
    <property type="nucleotide sequence ID" value="NZ_LS483343.1"/>
</dbReference>
<evidence type="ECO:0000259" key="2">
    <source>
        <dbReference type="Pfam" id="PF13649"/>
    </source>
</evidence>
<dbReference type="STRING" id="1123303.GCA_000372425_01180"/>
<evidence type="ECO:0000313" key="4">
    <source>
        <dbReference type="Proteomes" id="UP000249495"/>
    </source>
</evidence>
<dbReference type="GO" id="GO:0032259">
    <property type="term" value="P:methylation"/>
    <property type="evidence" value="ECO:0007669"/>
    <property type="project" value="UniProtKB-KW"/>
</dbReference>
<dbReference type="OrthoDB" id="9811589at2"/>
<dbReference type="KEGG" id="sfer:NCTC12278_01825"/>